<evidence type="ECO:0000256" key="8">
    <source>
        <dbReference type="ARBA" id="ARBA00023125"/>
    </source>
</evidence>
<dbReference type="Gene3D" id="6.20.50.80">
    <property type="match status" value="1"/>
</dbReference>
<dbReference type="Gene3D" id="1.10.150.390">
    <property type="match status" value="1"/>
</dbReference>
<sequence>MSIYKELSFENDIETIKAIQFTVMSPEEIESKSVCEIVSTDTYSGNEPIIGGLFDSRMGVIENDKICKTCNQKNTFCPGHFGHIKLAKPVFYIQFFDIVRKVLKCVCFRCSRLLMDPENPLLLKMNNKKFSRQKRFEFVYKCCTKIKRCGQENKDGCGAKLPHKTIKENIGKIIMEWKDDDAVRKNVYNAEDILIILKRINNDEANILGFPHTINRPENLICQTFSVPPPSVRPSVRNDTGQRCEDDLTHKLCDIIKTNNTLKQKIERDSTNPEQIDYWYILLQFHIATFVDNQLPGIPPAKQRTGRPLRSLTERLKSKEGRIRGNLMGKRVDFSARSVITPDPNIDIDELGVPLKIAMNLTFPEIVNMHNIDELYVLVNNGNDTYPGAKYIRKNEGNGYRTIRLKNLKKENIKLECGDIVDRHLRNGDYVLFNRQPSLHKMSMMAHKVRVMSYETFRLNVCCTPSYNADYDGDEMNMHVPQSKQTEYELMSLASVPTQIISPRESSPIISVVQDIVVGLYRISKDNVFVNNKQFFNILAGNSKFTGKHIAPSSQINGAHIWKGRELLSSVLNPLINLKAGKGVNIKNGVITSGIVDKKLYQEMTYGLIQYVYNELGADECKALFDNTQRLICDWLVYNGFSVGISDLIVNDTTQNKLKDVVKDLKVEVYDIIRDIHMNTFENSSIMNNLDHFENLINQKLDKATKNINNIGTENINDTDNRMMNMINSKSKGNPINVSQMMGSVGQQSVEGKRIMYGFDNRTLPHFTKYDDGPESRGFVENSFIKGLTAQEFFFHAMGGREGLIDTAVKTSETGYIQRKLIKAMEDAKVNFDMTVRNAGGSIVQFMYGEDSIDPIKLEKHHLDYLKFDVTLADMENNYLITERDNMKYILKDDVIKSVYATEDWQERFQQYFKQILADREFIIKNVFNNKCDDVLFHPICVYRVIEKIENMFNLHNMKFTSDLDPLYVLEQIDILISDLKINKKFPAVKLLGVIVRHYFSPKKLIFQHKFTKDAFDYMVEHFKQKYVESLVHPSDMVGVVAAQSIGEPSTQLTLNTFHLSGVASASKAVRGVPRIKELLSVSKNMKAPSCTIYLNENVKNYNDAKKAMFSIETTYMKSLVIKSDIFFEPKNDITSIEEDQKIIDEYKKFSELDTECYILVSPWILRLELDKRKMMDVGLTTLDINIALKKYYNETIMCMFSDDNNEKVIFRIALTDTGITDIITDLKALEYNIMEKIIISGIDKMKKISISQKTEKVLNDDDVFKTFVDKEEYILETDGTNLTHVLANNYVNRHKTISNDITEIYEIFGIEAARQALYNEIDDILNSTTSVNHRHIALLVDTMTCKGYLLSVDRHGINRSDIGPLAKCSFEETSDIIIKAGVFGEIDRINGVSANIILGQIAKCGTGDSQVVMDMSKLTEMVPEKELEEEDSLEVEQYDCSMEFDYELNDNVEVMEEKTINKLIIK</sequence>
<evidence type="ECO:0000259" key="11">
    <source>
        <dbReference type="SMART" id="SM00663"/>
    </source>
</evidence>
<dbReference type="InterPro" id="IPR006592">
    <property type="entry name" value="RNA_pol_N"/>
</dbReference>
<dbReference type="GO" id="GO:0006351">
    <property type="term" value="P:DNA-templated transcription"/>
    <property type="evidence" value="ECO:0007669"/>
    <property type="project" value="InterPro"/>
</dbReference>
<dbReference type="EC" id="2.7.7.6" evidence="10"/>
<accession>A0A7M3UNW0</accession>
<dbReference type="InterPro" id="IPR044893">
    <property type="entry name" value="RNA_pol_Rpb1_clamp_domain"/>
</dbReference>
<dbReference type="InterPro" id="IPR007075">
    <property type="entry name" value="RNA_pol_Rpb1_6"/>
</dbReference>
<keyword evidence="3 10" id="KW-0808">Transferase</keyword>
<dbReference type="InterPro" id="IPR007081">
    <property type="entry name" value="RNA_pol_Rpb1_5"/>
</dbReference>
<gene>
    <name evidence="12" type="ORF">HWQ62_00264</name>
</gene>
<dbReference type="SMART" id="SM00663">
    <property type="entry name" value="RPOLA_N"/>
    <property type="match status" value="1"/>
</dbReference>
<keyword evidence="8" id="KW-0238">DNA-binding</keyword>
<dbReference type="InterPro" id="IPR045867">
    <property type="entry name" value="DNA-dir_RpoC_beta_prime"/>
</dbReference>
<dbReference type="InterPro" id="IPR000722">
    <property type="entry name" value="RNA_pol_asu"/>
</dbReference>
<evidence type="ECO:0000256" key="5">
    <source>
        <dbReference type="ARBA" id="ARBA00022723"/>
    </source>
</evidence>
<comment type="catalytic activity">
    <reaction evidence="10">
        <text>RNA(n) + a ribonucleoside 5'-triphosphate = RNA(n+1) + diphosphate</text>
        <dbReference type="Rhea" id="RHEA:21248"/>
        <dbReference type="Rhea" id="RHEA-COMP:14527"/>
        <dbReference type="Rhea" id="RHEA-COMP:17342"/>
        <dbReference type="ChEBI" id="CHEBI:33019"/>
        <dbReference type="ChEBI" id="CHEBI:61557"/>
        <dbReference type="ChEBI" id="CHEBI:140395"/>
        <dbReference type="EC" id="2.7.7.6"/>
    </reaction>
</comment>
<dbReference type="Gene3D" id="6.10.250.2940">
    <property type="match status" value="1"/>
</dbReference>
<dbReference type="Pfam" id="PF04983">
    <property type="entry name" value="RNA_pol_Rpb1_3"/>
    <property type="match status" value="1"/>
</dbReference>
<dbReference type="InterPro" id="IPR007066">
    <property type="entry name" value="RNA_pol_Rpb1_3"/>
</dbReference>
<dbReference type="GO" id="GO:0003677">
    <property type="term" value="F:DNA binding"/>
    <property type="evidence" value="ECO:0007669"/>
    <property type="project" value="UniProtKB-KW"/>
</dbReference>
<dbReference type="EMBL" id="MT663536">
    <property type="protein sequence ID" value="QOI90401.1"/>
    <property type="molecule type" value="Genomic_DNA"/>
</dbReference>
<evidence type="ECO:0000256" key="9">
    <source>
        <dbReference type="ARBA" id="ARBA00023163"/>
    </source>
</evidence>
<feature type="domain" description="RNA polymerase N-terminal" evidence="11">
    <location>
        <begin position="218"/>
        <end position="524"/>
    </location>
</feature>
<evidence type="ECO:0000313" key="12">
    <source>
        <dbReference type="EMBL" id="QOI90401.1"/>
    </source>
</evidence>
<dbReference type="Gene3D" id="3.30.1360.140">
    <property type="match status" value="1"/>
</dbReference>
<dbReference type="Gene3D" id="1.10.132.30">
    <property type="match status" value="1"/>
</dbReference>
<organism evidence="12">
    <name type="scientific">Pyramimonas orientalis virus</name>
    <name type="common">PoV01</name>
    <dbReference type="NCBI Taxonomy" id="455367"/>
    <lineage>
        <taxon>Viruses</taxon>
        <taxon>Varidnaviria</taxon>
        <taxon>Bamfordvirae</taxon>
        <taxon>Nucleocytoviricota</taxon>
        <taxon>Megaviricetes</taxon>
        <taxon>Imitervirales</taxon>
        <taxon>Allomimiviridae</taxon>
        <taxon>Heliosvirus</taxon>
        <taxon>Heliosvirus raunefjordenense</taxon>
    </lineage>
</organism>
<dbReference type="Gene3D" id="2.40.40.20">
    <property type="match status" value="1"/>
</dbReference>
<dbReference type="InterPro" id="IPR038593">
    <property type="entry name" value="RNA_pol_Rpb1_7_sf"/>
</dbReference>
<dbReference type="Gene3D" id="3.30.1490.180">
    <property type="entry name" value="RNA polymerase ii"/>
    <property type="match status" value="1"/>
</dbReference>
<dbReference type="Pfam" id="PF05000">
    <property type="entry name" value="RNA_pol_Rpb1_4"/>
    <property type="match status" value="1"/>
</dbReference>
<organismHost>
    <name type="scientific">Pyramimonas plurioculata</name>
    <dbReference type="NCBI Taxonomy" id="36893"/>
</organismHost>
<reference evidence="12" key="1">
    <citation type="submission" date="2020-06" db="EMBL/GenBank/DDBJ databases">
        <title>Lateral gene transfer of anion-conducting channel rhodopsins between green algae and giant viruses.</title>
        <authorList>
            <person name="Rozenberg A."/>
            <person name="Oppermann J."/>
            <person name="Wietek J."/>
            <person name="Fernandez Lahore R.G."/>
            <person name="Sandaa R.-A."/>
            <person name="Bratbak G."/>
            <person name="Hegemann P."/>
            <person name="Beja O."/>
        </authorList>
    </citation>
    <scope>NUCLEOTIDE SEQUENCE</scope>
    <source>
        <strain evidence="12">01B</strain>
    </source>
</reference>
<evidence type="ECO:0000256" key="4">
    <source>
        <dbReference type="ARBA" id="ARBA00022695"/>
    </source>
</evidence>
<evidence type="ECO:0000256" key="2">
    <source>
        <dbReference type="ARBA" id="ARBA00022478"/>
    </source>
</evidence>
<dbReference type="InterPro" id="IPR042102">
    <property type="entry name" value="RNA_pol_Rpb1_3_sf"/>
</dbReference>
<keyword evidence="7" id="KW-0460">Magnesium</keyword>
<dbReference type="GO" id="GO:0003899">
    <property type="term" value="F:DNA-directed RNA polymerase activity"/>
    <property type="evidence" value="ECO:0007669"/>
    <property type="project" value="UniProtKB-EC"/>
</dbReference>
<keyword evidence="5" id="KW-0479">Metal-binding</keyword>
<evidence type="ECO:0000256" key="7">
    <source>
        <dbReference type="ARBA" id="ARBA00022842"/>
    </source>
</evidence>
<dbReference type="Pfam" id="PF04990">
    <property type="entry name" value="RNA_pol_Rpb1_7"/>
    <property type="match status" value="1"/>
</dbReference>
<dbReference type="PANTHER" id="PTHR19376">
    <property type="entry name" value="DNA-DIRECTED RNA POLYMERASE"/>
    <property type="match status" value="1"/>
</dbReference>
<dbReference type="GO" id="GO:0046872">
    <property type="term" value="F:metal ion binding"/>
    <property type="evidence" value="ECO:0007669"/>
    <property type="project" value="UniProtKB-KW"/>
</dbReference>
<dbReference type="InterPro" id="IPR007083">
    <property type="entry name" value="RNA_pol_Rpb1_4"/>
</dbReference>
<keyword evidence="4 10" id="KW-0548">Nucleotidyltransferase</keyword>
<keyword evidence="2 10" id="KW-0240">DNA-directed RNA polymerase</keyword>
<protein>
    <recommendedName>
        <fullName evidence="10">DNA-directed RNA polymerase subunit</fullName>
        <ecNumber evidence="10">2.7.7.6</ecNumber>
    </recommendedName>
</protein>
<dbReference type="InterPro" id="IPR038120">
    <property type="entry name" value="Rpb1_funnel_sf"/>
</dbReference>
<dbReference type="Gene3D" id="4.10.860.120">
    <property type="entry name" value="RNA polymerase II, clamp domain"/>
    <property type="match status" value="1"/>
</dbReference>
<evidence type="ECO:0000256" key="6">
    <source>
        <dbReference type="ARBA" id="ARBA00022833"/>
    </source>
</evidence>
<name>A0A7M3UNW0_POV01</name>
<keyword evidence="9 10" id="KW-0804">Transcription</keyword>
<dbReference type="Pfam" id="PF04992">
    <property type="entry name" value="RNA_pol_Rpb1_6"/>
    <property type="match status" value="1"/>
</dbReference>
<evidence type="ECO:0000256" key="3">
    <source>
        <dbReference type="ARBA" id="ARBA00022679"/>
    </source>
</evidence>
<dbReference type="Gene3D" id="1.10.274.100">
    <property type="entry name" value="RNA polymerase Rpb1, domain 3"/>
    <property type="match status" value="1"/>
</dbReference>
<dbReference type="NCBIfam" id="NF006336">
    <property type="entry name" value="PRK08566.1"/>
    <property type="match status" value="1"/>
</dbReference>
<dbReference type="PANTHER" id="PTHR19376:SF37">
    <property type="entry name" value="DNA-DIRECTED RNA POLYMERASE II SUBUNIT RPB1"/>
    <property type="match status" value="1"/>
</dbReference>
<comment type="function">
    <text evidence="10">DNA-dependent RNA polymerase catalyzes the transcription of DNA into RNA using the four ribonucleoside triphosphates as substrates.</text>
</comment>
<comment type="similarity">
    <text evidence="1 10">Belongs to the RNA polymerase beta' chain family.</text>
</comment>
<dbReference type="InterPro" id="IPR007073">
    <property type="entry name" value="RNA_pol_Rpb1_7"/>
</dbReference>
<keyword evidence="6" id="KW-0862">Zinc</keyword>
<dbReference type="FunFam" id="2.40.40.20:FF:000019">
    <property type="entry name" value="DNA-directed RNA polymerase II subunit RPB1"/>
    <property type="match status" value="1"/>
</dbReference>
<dbReference type="SUPFAM" id="SSF64484">
    <property type="entry name" value="beta and beta-prime subunits of DNA dependent RNA-polymerase"/>
    <property type="match status" value="1"/>
</dbReference>
<dbReference type="Pfam" id="PF04997">
    <property type="entry name" value="RNA_pol_Rpb1_1"/>
    <property type="match status" value="1"/>
</dbReference>
<dbReference type="GO" id="GO:0000428">
    <property type="term" value="C:DNA-directed RNA polymerase complex"/>
    <property type="evidence" value="ECO:0007669"/>
    <property type="project" value="UniProtKB-KW"/>
</dbReference>
<dbReference type="FunFam" id="4.10.860.120:FF:000003">
    <property type="entry name" value="DNA-directed RNA polymerase subunit"/>
    <property type="match status" value="1"/>
</dbReference>
<evidence type="ECO:0000256" key="1">
    <source>
        <dbReference type="ARBA" id="ARBA00006460"/>
    </source>
</evidence>
<proteinExistence type="inferred from homology"/>
<evidence type="ECO:0000256" key="10">
    <source>
        <dbReference type="RuleBase" id="RU004279"/>
    </source>
</evidence>
<dbReference type="Pfam" id="PF04998">
    <property type="entry name" value="RNA_pol_Rpb1_5"/>
    <property type="match status" value="1"/>
</dbReference>
<dbReference type="Pfam" id="PF00623">
    <property type="entry name" value="RNA_pol_Rpb1_2"/>
    <property type="match status" value="1"/>
</dbReference>
<dbReference type="InterPro" id="IPR007080">
    <property type="entry name" value="RNA_pol_Rpb1_1"/>
</dbReference>